<gene>
    <name evidence="1" type="ORF">HNQ80_003381</name>
</gene>
<dbReference type="Proteomes" id="UP000579281">
    <property type="component" value="Unassembled WGS sequence"/>
</dbReference>
<protein>
    <submittedName>
        <fullName evidence="1">Putative DNA-binding transcriptional regulator YafY</fullName>
    </submittedName>
</protein>
<dbReference type="GO" id="GO:0003677">
    <property type="term" value="F:DNA binding"/>
    <property type="evidence" value="ECO:0007669"/>
    <property type="project" value="UniProtKB-KW"/>
</dbReference>
<keyword evidence="1" id="KW-0238">DNA-binding</keyword>
<dbReference type="EMBL" id="JACHEN010000021">
    <property type="protein sequence ID" value="MBB6217262.1"/>
    <property type="molecule type" value="Genomic_DNA"/>
</dbReference>
<sequence length="80" mass="9215">MINHVLKYSLETHMPINIMYQKGMEISQRQIQVRKIDGDTIQAYCHSKNAIRNFKKKNILSAIIPGVYPGTYGNRSIGFM</sequence>
<reference evidence="1 2" key="1">
    <citation type="submission" date="2020-08" db="EMBL/GenBank/DDBJ databases">
        <title>Genomic Encyclopedia of Type Strains, Phase IV (KMG-IV): sequencing the most valuable type-strain genomes for metagenomic binning, comparative biology and taxonomic classification.</title>
        <authorList>
            <person name="Goeker M."/>
        </authorList>
    </citation>
    <scope>NUCLEOTIDE SEQUENCE [LARGE SCALE GENOMIC DNA]</scope>
    <source>
        <strain evidence="1 2">DSM 103526</strain>
    </source>
</reference>
<accession>A0A841L273</accession>
<dbReference type="RefSeq" id="WP_184311758.1">
    <property type="nucleotide sequence ID" value="NZ_JACHEN010000021.1"/>
</dbReference>
<organism evidence="1 2">
    <name type="scientific">Anaerosolibacter carboniphilus</name>
    <dbReference type="NCBI Taxonomy" id="1417629"/>
    <lineage>
        <taxon>Bacteria</taxon>
        <taxon>Bacillati</taxon>
        <taxon>Bacillota</taxon>
        <taxon>Clostridia</taxon>
        <taxon>Peptostreptococcales</taxon>
        <taxon>Thermotaleaceae</taxon>
        <taxon>Anaerosolibacter</taxon>
    </lineage>
</organism>
<evidence type="ECO:0000313" key="1">
    <source>
        <dbReference type="EMBL" id="MBB6217262.1"/>
    </source>
</evidence>
<dbReference type="AlphaFoldDB" id="A0A841L273"/>
<keyword evidence="2" id="KW-1185">Reference proteome</keyword>
<evidence type="ECO:0000313" key="2">
    <source>
        <dbReference type="Proteomes" id="UP000579281"/>
    </source>
</evidence>
<proteinExistence type="predicted"/>
<name>A0A841L273_9FIRM</name>
<comment type="caution">
    <text evidence="1">The sequence shown here is derived from an EMBL/GenBank/DDBJ whole genome shotgun (WGS) entry which is preliminary data.</text>
</comment>